<dbReference type="PANTHER" id="PTHR43737:SF1">
    <property type="entry name" value="DUF1501 DOMAIN-CONTAINING PROTEIN"/>
    <property type="match status" value="1"/>
</dbReference>
<proteinExistence type="predicted"/>
<dbReference type="SMART" id="SM00130">
    <property type="entry name" value="KR"/>
    <property type="match status" value="1"/>
</dbReference>
<feature type="compositionally biased region" description="Low complexity" evidence="4">
    <location>
        <begin position="2986"/>
        <end position="3041"/>
    </location>
</feature>
<feature type="region of interest" description="Disordered" evidence="4">
    <location>
        <begin position="22"/>
        <end position="66"/>
    </location>
</feature>
<feature type="compositionally biased region" description="Basic and acidic residues" evidence="4">
    <location>
        <begin position="47"/>
        <end position="59"/>
    </location>
</feature>
<feature type="compositionally biased region" description="Low complexity" evidence="4">
    <location>
        <begin position="3902"/>
        <end position="3926"/>
    </location>
</feature>
<dbReference type="InterPro" id="IPR005814">
    <property type="entry name" value="Aminotrans_3"/>
</dbReference>
<dbReference type="Gene3D" id="2.40.20.10">
    <property type="entry name" value="Plasminogen Kringle 4"/>
    <property type="match status" value="1"/>
</dbReference>
<dbReference type="InterPro" id="IPR018056">
    <property type="entry name" value="Kringle_CS"/>
</dbReference>
<dbReference type="PROSITE" id="PS50231">
    <property type="entry name" value="RICIN_B_LECTIN"/>
    <property type="match status" value="1"/>
</dbReference>
<name>A0ABD3R0Q6_9STRA</name>
<dbReference type="Gene3D" id="3.40.640.10">
    <property type="entry name" value="Type I PLP-dependent aspartate aminotransferase-like (Major domain)"/>
    <property type="match status" value="1"/>
</dbReference>
<accession>A0ABD3R0Q6</accession>
<evidence type="ECO:0000259" key="5">
    <source>
        <dbReference type="PROSITE" id="PS50070"/>
    </source>
</evidence>
<gene>
    <name evidence="6" type="ORF">ACHAXA_005249</name>
</gene>
<dbReference type="InterPro" id="IPR013806">
    <property type="entry name" value="Kringle-like"/>
</dbReference>
<dbReference type="InterPro" id="IPR000001">
    <property type="entry name" value="Kringle"/>
</dbReference>
<evidence type="ECO:0000313" key="7">
    <source>
        <dbReference type="Proteomes" id="UP001530377"/>
    </source>
</evidence>
<comment type="caution">
    <text evidence="6">The sequence shown here is derived from an EMBL/GenBank/DDBJ whole genome shotgun (WGS) entry which is preliminary data.</text>
</comment>
<dbReference type="InterPro" id="IPR015421">
    <property type="entry name" value="PyrdxlP-dep_Trfase_major"/>
</dbReference>
<feature type="compositionally biased region" description="Low complexity" evidence="4">
    <location>
        <begin position="239"/>
        <end position="253"/>
    </location>
</feature>
<dbReference type="InterPro" id="IPR010869">
    <property type="entry name" value="DUF1501"/>
</dbReference>
<dbReference type="Proteomes" id="UP001530377">
    <property type="component" value="Unassembled WGS sequence"/>
</dbReference>
<feature type="region of interest" description="Disordered" evidence="4">
    <location>
        <begin position="475"/>
        <end position="494"/>
    </location>
</feature>
<dbReference type="SUPFAM" id="SSF50370">
    <property type="entry name" value="Ricin B-like lectins"/>
    <property type="match status" value="1"/>
</dbReference>
<dbReference type="InterPro" id="IPR035992">
    <property type="entry name" value="Ricin_B-like_lectins"/>
</dbReference>
<dbReference type="PANTHER" id="PTHR43737">
    <property type="entry name" value="BLL7424 PROTEIN"/>
    <property type="match status" value="1"/>
</dbReference>
<feature type="compositionally biased region" description="Low complexity" evidence="4">
    <location>
        <begin position="551"/>
        <end position="570"/>
    </location>
</feature>
<keyword evidence="1" id="KW-0420">Kringle</keyword>
<feature type="region of interest" description="Disordered" evidence="4">
    <location>
        <begin position="3892"/>
        <end position="3930"/>
    </location>
</feature>
<dbReference type="SUPFAM" id="SSF57440">
    <property type="entry name" value="Kringle-like"/>
    <property type="match status" value="1"/>
</dbReference>
<feature type="compositionally biased region" description="Low complexity" evidence="4">
    <location>
        <begin position="2959"/>
        <end position="2977"/>
    </location>
</feature>
<dbReference type="InterPro" id="IPR015424">
    <property type="entry name" value="PyrdxlP-dep_Trfase"/>
</dbReference>
<dbReference type="Gene3D" id="2.60.120.260">
    <property type="entry name" value="Galactose-binding domain-like"/>
    <property type="match status" value="1"/>
</dbReference>
<dbReference type="InterPro" id="IPR015422">
    <property type="entry name" value="PyrdxlP-dep_Trfase_small"/>
</dbReference>
<dbReference type="CDD" id="cd00108">
    <property type="entry name" value="KR"/>
    <property type="match status" value="1"/>
</dbReference>
<dbReference type="Gene3D" id="3.90.1150.10">
    <property type="entry name" value="Aspartate Aminotransferase, domain 1"/>
    <property type="match status" value="1"/>
</dbReference>
<evidence type="ECO:0000256" key="2">
    <source>
        <dbReference type="ARBA" id="ARBA00022898"/>
    </source>
</evidence>
<dbReference type="PROSITE" id="PS00021">
    <property type="entry name" value="KRINGLE_1"/>
    <property type="match status" value="1"/>
</dbReference>
<feature type="region of interest" description="Disordered" evidence="4">
    <location>
        <begin position="516"/>
        <end position="535"/>
    </location>
</feature>
<feature type="compositionally biased region" description="Polar residues" evidence="4">
    <location>
        <begin position="524"/>
        <end position="535"/>
    </location>
</feature>
<dbReference type="Pfam" id="PF07394">
    <property type="entry name" value="DUF1501"/>
    <property type="match status" value="1"/>
</dbReference>
<keyword evidence="7" id="KW-1185">Reference proteome</keyword>
<sequence>MRFSYRVTGEQSHPFILIFRRSHQPSSSSGRDSASISPPPYPEREEEGQGRTRRDEAKQQHHHSSFIIVIPPRRRSRITPRIMLKKTKMAPSASAMSTSSPAGRPILLATNLILLLLTSSWSPSSPSSPSSSSSSLFAYAAPIFFDPVAIKYSCINDVDGSTLTPGSPLHLVDVNTSTSDQTILLKPLLRSPSSSDGDVTSMCVLHKWTSTLEKKINDGMGFYHPLGRSSPHLPSEIASPSSSSGTTTNASSSDVGYGDWTRPPGLSAHDIEYRCGSASNSGSNFVVGEYLCEVTLPTTSRRNMNDPTKTDVIDLPYYLTYYVRNITVRNELSRFLQKNTFGPTNNELDDMESEYRALISGSGMSRSDAMAKLQRDWIVRQMDPSNFASGEYTSLRKYWRKRLNPRKEETYRIGESGPHPCEKHSRWRKFAFTAADVQNSKMLRWGTFDIGGTYQTQRGHRVTVETVTYTSTHTRAPNSMYSASSSPSGSPLSTTITTFDTSSPSTASVVVPADATTTSPSTSVAGAQTDATSSPSVGVVGRRFVRALQVTSSPPQAASSTAPSSSSASTTTNILVMGDMEGTKNEVLAQFLGTCTRTLMDSSVNPTLVYSGAHSLKFLGGRTCFYFRPIAPTCGTGRILEQVRYGDVFRVSAKVRIESDAQVFQIYTGHYHESKGDLKWTLPVDDSHMISRTLVPNRNEWVTIEATHRVGDDWIYRGNVLEPVECNHYHLRFRVPDSGASFYVDDVTMTKISTNTTDVPTSGFFVNPNFEYSYQYWTYSSTAATLRFDPDLNRGVMLMRRGSVLSQNILKNVIPGKSYRFSFLTKIHNVSSVDMIIVLRVKFNNKDLINGPCNKAVCNIYARPLNRRIVRSGDGAWQEVVTDVVQIANYTEWNGSVDFVSFQMTAKNLIETGEYSIAGFQELGDDYTDAPSTSFAPSSTPTTLVEEHTAYVVSYAGEVRTVINYPFQIDNTGEVLAMNGTREYQLCDVDEVEGRKAEFPNRLNFFINGACRSIRHGNPTVNLDPKFINMTGLHILDLSNQNATTLTPINTEQTYGGDWLLKTPVQDEVCATFPSPYDNDYRGADPTNPNDIPSRFQPDKPVFAKLTDGTYAIFDSRLILHENSLENPVIDGGGNSVLRSTLRANRQGLKVIKYSWAEQYFVYNDHNIALCSNEMPNFLNQDKCVLSYEENTCVKEYRTSTDTLVDVVAVITFDNKTLASLYNASRSSYNATSGFDQSKFIYAVDNLRWDDSIVNSNMTRLPCSPGNPVSRWIPRPDLDESTCINSLTSQSNDAFVRALESSNDENQYLRDIYLWNDVTGDGCDEVDYSQYGMLIMTEKEGCWENVHPDLLSIYDFTGYEAVHPVNTTNIIYINNWTAIGIMQYPDYHPMSYFDGIKLQSLSVVPVARYSYASTARINQGARYGDSIILDQFADQMKLNIDPHMLASMAKDIAKLTLVNKVQSNRGGGTLVCGSPNEVAPDPTLDDFFDVINRDLDCIGCMDSYGDYSKQKATVWAMNVLEGEDQLCQRMAWSLYEFLNVGAASNPDNTESNLYTYDIMLRHCFGNYFDILKEMTYSPKMAEQFSFAESTSTRIAWDTSGELVFPDENYAREVMQLFTVGLHELNPDGTDMLDDFGRVTTTYTNKDILSNARVLTGFTFTARRGNVEELFRSEKSRQDPLRIEVDKHDFFPKSSIDDGWIGDRYPLCVDLPKYHFLKIGAKFVFRGDSSLPMKQYNPDHWDSDESIKRFVLSKGSDLYQALCNQRGDSSCNFANTVRLDSNLQCFEKECRVDDLGIVQVQPGAFYEYIRQPCVDLSFYKNPKKVITGYSPWMRRVGRRHTHAMCADPRSAVAARSCCVEDAKKAQYNYGFEYHGERVTHGTNMITCTADGGQVCDPNTISADNPLVNLRPVYNYPYPSQNTFFWTDASCTQMVKVRQDGMIAIINKPAVNPAFYENTVPYVDSVNSLNYFSVPWEKDNLTLTENYPTLNNTCGNGVCTITNDNNCMCSLSLSETPAFNSLPSRESVLSLKVGAYDPATFSDSAVTYQLKESSANVEAFVLSDNGIIGDTSTIFKVVDEFGETVFFKNLVSIVTLGNTYSLRNPPSFMSLLKVDLRDAEYEVDNFLTNLIRYRSTAPFIARSLIQYHGISNPSPGFVQRVSQAFITGSFNSGGITFGNNKYGNLQAVAASISLDPESLTPVVDEDPTSGNIREPLLKVMHILRSLSFQRRSNVKFRYGLFEDMSNKIGQMVFDPPDQFSFFAKDYMPPGVFAQTGLVSPEAELLSMSSVVGITNGLISLVDFGLTNHYDGFGPYIDKPPESIGDYSTSVGFLGFSFRTNVSSVSDKIDELSTLITAGRLSAENKQVMLDAHAYFLSNNGTKFADDILLKLLSAAPEFHTSNTVRKSGSPRSITQSATKSSAPYKAIVYVNLNGGVDSFNILTPGPFNCPLYDEYMEARGKGSSNIGLKADEILSIDGSSAGISQCDTLGVNKLLSAYKDIFDEGSGIFFANMGHLHKPVTKENWLRETRTDLFSHHTMRAESHHVDAFREGDGPGVLGRMLDILEGHGHAVSATAMNERATMIDGSPKTGRLADVMSTDELPRIRDQSFLRGDSQELREFLSSLHAETTDNSGVFGNAWSQAFVDIWNKTDSLAKKVNSISLATPFSIPPELNVGGISSQLELVARLIRLRDQRGNGINRDVFYCEMGGFDAHFQLAEVLKNRLPSLNYAVSTFWAEIKAQGLANNVVVIQGSEFGRTISANSNFIMGKYPSFGLSDPTNIGRGRVMPTTSWEALFYGVSQWMGISLQDQIDYVLPNSQNFGCNLYTDYDLFKSGSKFLRGCASHSAQFTFQVPEIRMLTGEEQKEICKTTTLSTSKMFKFDRTLSRCYIGGQVISESVIAPGKYDVKGMAVINFDGSGEIPAETAATISVEKVQAVAKAAAATASDFVIEGALAQSEAPSSNPSSNPTISFNPSSNPTLSLMPTRNPSSNPSSSPTISHMPSSSPTISLMPTKAPSSSPSTSFLPSASPTTSHAPTTSIEPTPSPTERKVFENDFFSRDIGAVAFAGQSLEVGSSPGLYTIQGSGYQIYGTSDSFHYMYIETSGDATFTVLVEGMQATSPWAKVGVMFRSSLSPNAGHYSVFMTKGKGIAQQYRDCAGCNTTHYGTYQQYSSVWLRVVKQGNILKAFYKPSYLEQVDPWYQFGYELSMDTISSNGYYLGVAVSGITSMATCFVSNIQLTRTCSSKTITKLQCDQASNCELGQASGSCYRNGEVPTWESFGAVSSVFDLGSEVTVFGCVGATNTRNDAVDRTTNNFVCLRNDPINQPSGIVIRPSQKRLSIAESLRIYSNEDCSNCDPVSYTFEGRLSSSAWVLISQGDLPWKDASSFPRNSISGVDISSTYTSGDISLNYAEVSFYNHDYGSCGSLPLQSDYRGNMNSTISGLACQSWSAQSPNAHPTITSAQYPASGLGAHNFCRNPNKQPGGAWCYTTNAATPWESCDVPVCADDPSTLKKYVEYKISFTTRLPSSRTLTFAEIEVPGLLAEEYSHVPLNIEGNYVPSVLADSSGSSDIKLVNGYSSGHQWDILAVDGSTEKFEMYRDAINVTPGIIASPSHGMLTVVTGLRIYTANNNPGADPIKYRISGRMMSGANVKNSVDGKCWSVDENYGILMGNAICSASDPRQRFFMNALGEIRVMSHPGYCLDHRYGFYPSSFTSSRFIPCFSEDPYYQSSSWSYVRDYHKFRLDTSTGQLASPANTWSNYFLNGASESCLQYYNHQHSNNGQFLGGIYPEKCVGSPDTKFIFDGGVFSGLNTNWTLISEGSLPWISEYSRNPLGIAISSNYDGADESKNYMEVQFYANTAQFYEYKIDFTGLRNPASSTVHFAEIELPGLIIGQTPPPTSTPTKKPTKSPTRSPTTYKPTRRPTSGDFIINRKNRCGTSELDARESCGTVCEKDSQCPTTSGKKLRCYGVFANYCDSIPKRIFTDPKLSRVARRCGLTEIYARTFCTQPCTSNSQCTGAGETCLQVPSITRDSRTPPYNDLDALRALVDEINVTPPEHVLVGRKRRLAAIMLEPLRGEGGIKPGTREYFALARELADANGALLICDEVQVCMGLSGSLWGHEQLDVKPDVFTRYPIPSAPAIMLTRTGNPLACTAGLAVAEYLSEHDVLSNVRARGEQLAVGLADIAGCYPTVLGETSGWGLLRGVVIKDNAGCTAAKLVGDAMKEGLLLVAVGLSVVRFVPPLVVKESEVAEVLVRLERAIATRVGTTL</sequence>
<organism evidence="6 7">
    <name type="scientific">Cyclostephanos tholiformis</name>
    <dbReference type="NCBI Taxonomy" id="382380"/>
    <lineage>
        <taxon>Eukaryota</taxon>
        <taxon>Sar</taxon>
        <taxon>Stramenopiles</taxon>
        <taxon>Ochrophyta</taxon>
        <taxon>Bacillariophyta</taxon>
        <taxon>Coscinodiscophyceae</taxon>
        <taxon>Thalassiosirophycidae</taxon>
        <taxon>Stephanodiscales</taxon>
        <taxon>Stephanodiscaceae</taxon>
        <taxon>Cyclostephanos</taxon>
    </lineage>
</organism>
<evidence type="ECO:0000256" key="4">
    <source>
        <dbReference type="SAM" id="MobiDB-lite"/>
    </source>
</evidence>
<protein>
    <recommendedName>
        <fullName evidence="5">Kringle domain-containing protein</fullName>
    </recommendedName>
</protein>
<evidence type="ECO:0000256" key="1">
    <source>
        <dbReference type="ARBA" id="ARBA00022572"/>
    </source>
</evidence>
<dbReference type="Pfam" id="PF00202">
    <property type="entry name" value="Aminotran_3"/>
    <property type="match status" value="2"/>
</dbReference>
<feature type="region of interest" description="Disordered" evidence="4">
    <location>
        <begin position="550"/>
        <end position="570"/>
    </location>
</feature>
<dbReference type="EMBL" id="JALLPB020000861">
    <property type="protein sequence ID" value="KAL3806210.1"/>
    <property type="molecule type" value="Genomic_DNA"/>
</dbReference>
<dbReference type="PROSITE" id="PS50070">
    <property type="entry name" value="KRINGLE_2"/>
    <property type="match status" value="1"/>
</dbReference>
<dbReference type="InterPro" id="IPR014917">
    <property type="entry name" value="DUF1800"/>
</dbReference>
<evidence type="ECO:0000313" key="6">
    <source>
        <dbReference type="EMBL" id="KAL3806210.1"/>
    </source>
</evidence>
<keyword evidence="2" id="KW-0663">Pyridoxal phosphate</keyword>
<feature type="region of interest" description="Disordered" evidence="4">
    <location>
        <begin position="2957"/>
        <end position="3048"/>
    </location>
</feature>
<dbReference type="SUPFAM" id="SSF53383">
    <property type="entry name" value="PLP-dependent transferases"/>
    <property type="match status" value="1"/>
</dbReference>
<dbReference type="Pfam" id="PF00051">
    <property type="entry name" value="Kringle"/>
    <property type="match status" value="1"/>
</dbReference>
<reference evidence="6 7" key="1">
    <citation type="submission" date="2024-10" db="EMBL/GenBank/DDBJ databases">
        <title>Updated reference genomes for cyclostephanoid diatoms.</title>
        <authorList>
            <person name="Roberts W.R."/>
            <person name="Alverson A.J."/>
        </authorList>
    </citation>
    <scope>NUCLEOTIDE SEQUENCE [LARGE SCALE GENOMIC DNA]</scope>
    <source>
        <strain evidence="6 7">AJA228-03</strain>
    </source>
</reference>
<dbReference type="Pfam" id="PF08811">
    <property type="entry name" value="DUF1800"/>
    <property type="match status" value="2"/>
</dbReference>
<feature type="domain" description="Kringle" evidence="5">
    <location>
        <begin position="3431"/>
        <end position="3504"/>
    </location>
</feature>
<evidence type="ECO:0000256" key="3">
    <source>
        <dbReference type="ARBA" id="ARBA00023157"/>
    </source>
</evidence>
<keyword evidence="3" id="KW-1015">Disulfide bond</keyword>
<feature type="region of interest" description="Disordered" evidence="4">
    <location>
        <begin position="233"/>
        <end position="261"/>
    </location>
</feature>
<dbReference type="InterPro" id="IPR038178">
    <property type="entry name" value="Kringle_sf"/>
</dbReference>
<feature type="compositionally biased region" description="Low complexity" evidence="4">
    <location>
        <begin position="25"/>
        <end position="36"/>
    </location>
</feature>